<name>A0A1T5D128_9FLAO</name>
<sequence>MEALLTYLFKSAGLLSIFHLAYIVLLIRDTNFQVNRRFLLGGIFASAILPAIYFTRKVIVEANNFSLNQIPITTQEVSGNLAATLGIWEVLGTVYIFIATFFLSRITFQLYGILKLISNSTISKNGNFKFIKTDTAISPFSFFKFIVYNPETHSEQDLEMILLHEKIHASQLHSLDIIIANLTTALLWFNPLSWLYKKSVEQNLEYIADKETVALSGAKKSYQQALVKVSITNSQPALTNHFYQSFIKKRILMLNKKTTKNPCLWKISLVFPAILAFMLIFNVKTQASNNLSENNTRFNINSKENQKVLEANFSENTSKADLEKFQHAFAEKMVKLEWRDLKYSANKLKNINISYTLEKGDTQTFQSETDKNGNMLAFKIAAKFHEAGKIAFIFIGNKKPNEPTDSRLTEVDVETIKEEKLPEDLIYKIDGKKAFKKDVESLDPENIAKVQVLKGKKAIHEAGKNGENGVILISTKISKKPKKIPGDPIYILNGEKSKMEIIELIDNKLIESVNVLKGESAISLYGEEAKDGAVIITTKVLDRSSKRKNTKKGKGRSFGFQRFQKKTDQEIMSGKEIGFRTGEDINAFQWTKESDEKINFHINLEEKIGPVIIIDGKKSNEAILKEIKSVNIEKINVLKGKSAIDKYGEEAENGAIEVTTKKEIKE</sequence>
<organism evidence="3 4">
    <name type="scientific">Salegentibacter holothuriorum</name>
    <dbReference type="NCBI Taxonomy" id="241145"/>
    <lineage>
        <taxon>Bacteria</taxon>
        <taxon>Pseudomonadati</taxon>
        <taxon>Bacteroidota</taxon>
        <taxon>Flavobacteriia</taxon>
        <taxon>Flavobacteriales</taxon>
        <taxon>Flavobacteriaceae</taxon>
        <taxon>Salegentibacter</taxon>
    </lineage>
</organism>
<dbReference type="EMBL" id="FUYY01000004">
    <property type="protein sequence ID" value="SKB65438.1"/>
    <property type="molecule type" value="Genomic_DNA"/>
</dbReference>
<dbReference type="InterPro" id="IPR052173">
    <property type="entry name" value="Beta-lactam_resp_regulator"/>
</dbReference>
<gene>
    <name evidence="3" type="ORF">SAMN05660776_2309</name>
</gene>
<dbReference type="PANTHER" id="PTHR34978:SF3">
    <property type="entry name" value="SLR0241 PROTEIN"/>
    <property type="match status" value="1"/>
</dbReference>
<evidence type="ECO:0000256" key="1">
    <source>
        <dbReference type="SAM" id="Phobius"/>
    </source>
</evidence>
<evidence type="ECO:0000259" key="2">
    <source>
        <dbReference type="Pfam" id="PF05569"/>
    </source>
</evidence>
<reference evidence="4" key="1">
    <citation type="submission" date="2017-02" db="EMBL/GenBank/DDBJ databases">
        <authorList>
            <person name="Varghese N."/>
            <person name="Submissions S."/>
        </authorList>
    </citation>
    <scope>NUCLEOTIDE SEQUENCE [LARGE SCALE GENOMIC DNA]</scope>
    <source>
        <strain evidence="4">DSM 23405</strain>
    </source>
</reference>
<dbReference type="RefSeq" id="WP_079721163.1">
    <property type="nucleotide sequence ID" value="NZ_FUYY01000004.1"/>
</dbReference>
<dbReference type="Pfam" id="PF05569">
    <property type="entry name" value="Peptidase_M56"/>
    <property type="match status" value="1"/>
</dbReference>
<dbReference type="Gene3D" id="2.170.130.10">
    <property type="entry name" value="TonB-dependent receptor, plug domain"/>
    <property type="match status" value="2"/>
</dbReference>
<dbReference type="InterPro" id="IPR037066">
    <property type="entry name" value="Plug_dom_sf"/>
</dbReference>
<dbReference type="AlphaFoldDB" id="A0A1T5D128"/>
<feature type="transmembrane region" description="Helical" evidence="1">
    <location>
        <begin position="263"/>
        <end position="281"/>
    </location>
</feature>
<dbReference type="CDD" id="cd07341">
    <property type="entry name" value="M56_BlaR1_MecR1_like"/>
    <property type="match status" value="1"/>
</dbReference>
<dbReference type="STRING" id="241145.SAMN05660776_2309"/>
<evidence type="ECO:0000313" key="4">
    <source>
        <dbReference type="Proteomes" id="UP000190230"/>
    </source>
</evidence>
<keyword evidence="3" id="KW-0675">Receptor</keyword>
<feature type="domain" description="Peptidase M56" evidence="2">
    <location>
        <begin position="152"/>
        <end position="254"/>
    </location>
</feature>
<feature type="transmembrane region" description="Helical" evidence="1">
    <location>
        <begin position="38"/>
        <end position="55"/>
    </location>
</feature>
<keyword evidence="1" id="KW-0812">Transmembrane</keyword>
<evidence type="ECO:0000313" key="3">
    <source>
        <dbReference type="EMBL" id="SKB65438.1"/>
    </source>
</evidence>
<protein>
    <submittedName>
        <fullName evidence="3">TonB-dependent outer membrane receptor, SusC/RagA subfamily, signature region</fullName>
    </submittedName>
</protein>
<keyword evidence="1" id="KW-1133">Transmembrane helix</keyword>
<dbReference type="InterPro" id="IPR008756">
    <property type="entry name" value="Peptidase_M56"/>
</dbReference>
<feature type="transmembrane region" description="Helical" evidence="1">
    <location>
        <begin position="6"/>
        <end position="26"/>
    </location>
</feature>
<accession>A0A1T5D128</accession>
<proteinExistence type="predicted"/>
<dbReference type="OrthoDB" id="1522859at2"/>
<dbReference type="Proteomes" id="UP000190230">
    <property type="component" value="Unassembled WGS sequence"/>
</dbReference>
<keyword evidence="1" id="KW-0472">Membrane</keyword>
<dbReference type="PANTHER" id="PTHR34978">
    <property type="entry name" value="POSSIBLE SENSOR-TRANSDUCER PROTEIN BLAR"/>
    <property type="match status" value="1"/>
</dbReference>
<keyword evidence="4" id="KW-1185">Reference proteome</keyword>